<dbReference type="Gene3D" id="1.10.287.470">
    <property type="entry name" value="Helix hairpin bin"/>
    <property type="match status" value="1"/>
</dbReference>
<dbReference type="Pfam" id="PF25967">
    <property type="entry name" value="RND-MFP_C"/>
    <property type="match status" value="1"/>
</dbReference>
<dbReference type="InterPro" id="IPR050465">
    <property type="entry name" value="UPF0194_transport"/>
</dbReference>
<comment type="subcellular location">
    <subcellularLocation>
        <location evidence="1">Cell envelope</location>
    </subcellularLocation>
</comment>
<dbReference type="Gene3D" id="2.40.50.100">
    <property type="match status" value="1"/>
</dbReference>
<gene>
    <name evidence="7" type="ORF">CTE05_03550</name>
</gene>
<evidence type="ECO:0000256" key="4">
    <source>
        <dbReference type="SAM" id="SignalP"/>
    </source>
</evidence>
<dbReference type="Pfam" id="PF25973">
    <property type="entry name" value="BSH_CzcB"/>
    <property type="match status" value="1"/>
</dbReference>
<dbReference type="Gene3D" id="2.40.30.170">
    <property type="match status" value="1"/>
</dbReference>
<evidence type="ECO:0000256" key="1">
    <source>
        <dbReference type="ARBA" id="ARBA00004196"/>
    </source>
</evidence>
<keyword evidence="8" id="KW-1185">Reference proteome</keyword>
<feature type="compositionally biased region" description="Low complexity" evidence="3">
    <location>
        <begin position="354"/>
        <end position="363"/>
    </location>
</feature>
<reference evidence="7 8" key="1">
    <citation type="submission" date="2019-07" db="EMBL/GenBank/DDBJ databases">
        <title>Whole genome shotgun sequence of Cellulomonas terrae NBRC 100819.</title>
        <authorList>
            <person name="Hosoyama A."/>
            <person name="Uohara A."/>
            <person name="Ohji S."/>
            <person name="Ichikawa N."/>
        </authorList>
    </citation>
    <scope>NUCLEOTIDE SEQUENCE [LARGE SCALE GENOMIC DNA]</scope>
    <source>
        <strain evidence="7 8">NBRC 100819</strain>
    </source>
</reference>
<feature type="domain" description="Multidrug resistance protein MdtA-like C-terminal permuted SH3" evidence="5">
    <location>
        <begin position="264"/>
        <end position="320"/>
    </location>
</feature>
<dbReference type="SUPFAM" id="SSF111369">
    <property type="entry name" value="HlyD-like secretion proteins"/>
    <property type="match status" value="1"/>
</dbReference>
<proteinExistence type="predicted"/>
<dbReference type="PANTHER" id="PTHR32347">
    <property type="entry name" value="EFFLUX SYSTEM COMPONENT YKNX-RELATED"/>
    <property type="match status" value="1"/>
</dbReference>
<evidence type="ECO:0000259" key="6">
    <source>
        <dbReference type="Pfam" id="PF25973"/>
    </source>
</evidence>
<feature type="region of interest" description="Disordered" evidence="3">
    <location>
        <begin position="342"/>
        <end position="363"/>
    </location>
</feature>
<dbReference type="EMBL" id="BJWH01000001">
    <property type="protein sequence ID" value="GEL96808.1"/>
    <property type="molecule type" value="Genomic_DNA"/>
</dbReference>
<protein>
    <submittedName>
        <fullName evidence="7">Uncharacterized protein</fullName>
    </submittedName>
</protein>
<accession>A0A511JFN8</accession>
<evidence type="ECO:0000259" key="5">
    <source>
        <dbReference type="Pfam" id="PF25967"/>
    </source>
</evidence>
<dbReference type="Gene3D" id="2.40.420.20">
    <property type="match status" value="1"/>
</dbReference>
<dbReference type="InterPro" id="IPR058627">
    <property type="entry name" value="MdtA-like_C"/>
</dbReference>
<evidence type="ECO:0000313" key="7">
    <source>
        <dbReference type="EMBL" id="GEL96808.1"/>
    </source>
</evidence>
<keyword evidence="4" id="KW-0732">Signal</keyword>
<feature type="chain" id="PRO_5022183107" evidence="4">
    <location>
        <begin position="22"/>
        <end position="363"/>
    </location>
</feature>
<evidence type="ECO:0000256" key="3">
    <source>
        <dbReference type="SAM" id="MobiDB-lite"/>
    </source>
</evidence>
<sequence length="363" mass="35855">MVLVALVAAGIWWFGIRDASAAATDPVTRTVAASLTTMQKSVGGSGTLTPSVQQDVSFAVSGTVTAVPVAVGQTVTAGQTLATVDTLQLTADLLQAKANLADARATLADASGTAQVAAAQAQVDVAQSGVDTAQAAMDDATLTAPVAGLLTAVNLEVGDAVGGGDGPTADAEAPFTIVGTDAWEVVVTVSDADVALIEVGDQAEVTLDEATEPVFGTVSEIGLLSTGDTGVAAYPVTVAITGDQDGLHDGVAAEVELVYERRTDVLTVPSLAVTTAEDGTTTVQQTGEDGELVDVPVTTGETSGNVTEIVDGLAEGDEVVLAVFTPGTGGSGRQVPELPGGGMVFEGGPGGGPQLRQGGPADG</sequence>
<feature type="signal peptide" evidence="4">
    <location>
        <begin position="1"/>
        <end position="21"/>
    </location>
</feature>
<dbReference type="PANTHER" id="PTHR32347:SF23">
    <property type="entry name" value="BLL5650 PROTEIN"/>
    <property type="match status" value="1"/>
</dbReference>
<keyword evidence="2" id="KW-0175">Coiled coil</keyword>
<organism evidence="7 8">
    <name type="scientific">Cellulomonas terrae</name>
    <dbReference type="NCBI Taxonomy" id="311234"/>
    <lineage>
        <taxon>Bacteria</taxon>
        <taxon>Bacillati</taxon>
        <taxon>Actinomycetota</taxon>
        <taxon>Actinomycetes</taxon>
        <taxon>Micrococcales</taxon>
        <taxon>Cellulomonadaceae</taxon>
        <taxon>Cellulomonas</taxon>
    </lineage>
</organism>
<dbReference type="GO" id="GO:0030313">
    <property type="term" value="C:cell envelope"/>
    <property type="evidence" value="ECO:0007669"/>
    <property type="project" value="UniProtKB-SubCell"/>
</dbReference>
<feature type="compositionally biased region" description="Gly residues" evidence="3">
    <location>
        <begin position="342"/>
        <end position="353"/>
    </location>
</feature>
<comment type="caution">
    <text evidence="7">The sequence shown here is derived from an EMBL/GenBank/DDBJ whole genome shotgun (WGS) entry which is preliminary data.</text>
</comment>
<name>A0A511JFN8_9CELL</name>
<evidence type="ECO:0000256" key="2">
    <source>
        <dbReference type="ARBA" id="ARBA00023054"/>
    </source>
</evidence>
<dbReference type="AlphaFoldDB" id="A0A511JFN8"/>
<dbReference type="InterPro" id="IPR058647">
    <property type="entry name" value="BSH_CzcB-like"/>
</dbReference>
<evidence type="ECO:0000313" key="8">
    <source>
        <dbReference type="Proteomes" id="UP000321049"/>
    </source>
</evidence>
<dbReference type="Proteomes" id="UP000321049">
    <property type="component" value="Unassembled WGS sequence"/>
</dbReference>
<feature type="domain" description="CzcB-like barrel-sandwich hybrid" evidence="6">
    <location>
        <begin position="55"/>
        <end position="162"/>
    </location>
</feature>